<proteinExistence type="predicted"/>
<name>A0ABR1D5H4_NECAM</name>
<evidence type="ECO:0000256" key="1">
    <source>
        <dbReference type="SAM" id="MobiDB-lite"/>
    </source>
</evidence>
<organism evidence="2 3">
    <name type="scientific">Necator americanus</name>
    <name type="common">Human hookworm</name>
    <dbReference type="NCBI Taxonomy" id="51031"/>
    <lineage>
        <taxon>Eukaryota</taxon>
        <taxon>Metazoa</taxon>
        <taxon>Ecdysozoa</taxon>
        <taxon>Nematoda</taxon>
        <taxon>Chromadorea</taxon>
        <taxon>Rhabditida</taxon>
        <taxon>Rhabditina</taxon>
        <taxon>Rhabditomorpha</taxon>
        <taxon>Strongyloidea</taxon>
        <taxon>Ancylostomatidae</taxon>
        <taxon>Bunostominae</taxon>
        <taxon>Necator</taxon>
    </lineage>
</organism>
<reference evidence="2 3" key="1">
    <citation type="submission" date="2023-08" db="EMBL/GenBank/DDBJ databases">
        <title>A Necator americanus chromosomal reference genome.</title>
        <authorList>
            <person name="Ilik V."/>
            <person name="Petrzelkova K.J."/>
            <person name="Pardy F."/>
            <person name="Fuh T."/>
            <person name="Niatou-Singa F.S."/>
            <person name="Gouil Q."/>
            <person name="Baker L."/>
            <person name="Ritchie M.E."/>
            <person name="Jex A.R."/>
            <person name="Gazzola D."/>
            <person name="Li H."/>
            <person name="Toshio Fujiwara R."/>
            <person name="Zhan B."/>
            <person name="Aroian R.V."/>
            <person name="Pafco B."/>
            <person name="Schwarz E.M."/>
        </authorList>
    </citation>
    <scope>NUCLEOTIDE SEQUENCE [LARGE SCALE GENOMIC DNA]</scope>
    <source>
        <strain evidence="2 3">Aroian</strain>
        <tissue evidence="2">Whole animal</tissue>
    </source>
</reference>
<protein>
    <submittedName>
        <fullName evidence="2">Uncharacterized protein</fullName>
    </submittedName>
</protein>
<feature type="region of interest" description="Disordered" evidence="1">
    <location>
        <begin position="163"/>
        <end position="183"/>
    </location>
</feature>
<evidence type="ECO:0000313" key="3">
    <source>
        <dbReference type="Proteomes" id="UP001303046"/>
    </source>
</evidence>
<accession>A0ABR1D5H4</accession>
<evidence type="ECO:0000313" key="2">
    <source>
        <dbReference type="EMBL" id="KAK6745775.1"/>
    </source>
</evidence>
<gene>
    <name evidence="2" type="primary">Necator_chrIII.g12864</name>
    <name evidence="2" type="ORF">RB195_012097</name>
</gene>
<dbReference type="EMBL" id="JAVFWL010000003">
    <property type="protein sequence ID" value="KAK6745775.1"/>
    <property type="molecule type" value="Genomic_DNA"/>
</dbReference>
<sequence length="334" mass="38209">MVRRACYLCHQCSNVAFSRWSSQTRKQLAVLLCGFMLFVGGNFEEMKTAYDVMKERRRRICDIHFIETAQRMTDEITSRGGSLLRSEDDGRTYVSKRDIPPQLIANLQDVLNGFDDGSLFSDVDVQTFVNECLSRYYNGEVWMGPDLQFPKSVQPMGLKRVEEASVPSGPQFVPSTTPPPTKRPKIELEFVEKRESTSESSFVHSVSSESITIGSFHAPNKDTSTSSFDPWDICELPSQDNDLLRKHFMVEGEQLLQLFRFCPQCGQKIPEGNTVRLLEHGNVPIVQFLCKNCSRQGEPVKRWEGQKRAVDHHCERHSQQQQNLNGWRNNSSCF</sequence>
<comment type="caution">
    <text evidence="2">The sequence shown here is derived from an EMBL/GenBank/DDBJ whole genome shotgun (WGS) entry which is preliminary data.</text>
</comment>
<dbReference type="Proteomes" id="UP001303046">
    <property type="component" value="Unassembled WGS sequence"/>
</dbReference>
<keyword evidence="3" id="KW-1185">Reference proteome</keyword>